<keyword evidence="1" id="KW-0472">Membrane</keyword>
<protein>
    <submittedName>
        <fullName evidence="3">Candidate secreted effector</fullName>
    </submittedName>
</protein>
<organism evidence="2 3">
    <name type="scientific">Meloidogyne incognita</name>
    <name type="common">Southern root-knot nematode worm</name>
    <name type="synonym">Oxyuris incognita</name>
    <dbReference type="NCBI Taxonomy" id="6306"/>
    <lineage>
        <taxon>Eukaryota</taxon>
        <taxon>Metazoa</taxon>
        <taxon>Ecdysozoa</taxon>
        <taxon>Nematoda</taxon>
        <taxon>Chromadorea</taxon>
        <taxon>Rhabditida</taxon>
        <taxon>Tylenchina</taxon>
        <taxon>Tylenchomorpha</taxon>
        <taxon>Tylenchoidea</taxon>
        <taxon>Meloidogynidae</taxon>
        <taxon>Meloidogyninae</taxon>
        <taxon>Meloidogyne</taxon>
        <taxon>Meloidogyne incognita group</taxon>
    </lineage>
</organism>
<dbReference type="Proteomes" id="UP000887563">
    <property type="component" value="Unplaced"/>
</dbReference>
<name>A0A914N0L4_MELIC</name>
<reference evidence="3" key="1">
    <citation type="submission" date="2022-11" db="UniProtKB">
        <authorList>
            <consortium name="WormBaseParasite"/>
        </authorList>
    </citation>
    <scope>IDENTIFICATION</scope>
</reference>
<sequence length="138" mass="17002">MHRLFRERLHWISGGCWRWCRNCCRHRWSRRHCLGCHNFLCRLLFGFTLSPLGFLLFTSSLFLFVTLHCRCRLLFLLFCRRRRWLSLLRWFRFCVSCFLLFILLLGALRHKQNCCCDKHHQHHRLGVKKHQMNNQVTK</sequence>
<feature type="transmembrane region" description="Helical" evidence="1">
    <location>
        <begin position="52"/>
        <end position="78"/>
    </location>
</feature>
<accession>A0A914N0L4</accession>
<keyword evidence="1" id="KW-0812">Transmembrane</keyword>
<keyword evidence="1" id="KW-1133">Transmembrane helix</keyword>
<dbReference type="AlphaFoldDB" id="A0A914N0L4"/>
<dbReference type="WBParaSite" id="Minc3s03088g32725">
    <property type="protein sequence ID" value="Minc3s03088g32725"/>
    <property type="gene ID" value="Minc3s03088g32725"/>
</dbReference>
<feature type="transmembrane region" description="Helical" evidence="1">
    <location>
        <begin position="90"/>
        <end position="108"/>
    </location>
</feature>
<evidence type="ECO:0000313" key="3">
    <source>
        <dbReference type="WBParaSite" id="Minc3s03088g32725"/>
    </source>
</evidence>
<proteinExistence type="predicted"/>
<evidence type="ECO:0000256" key="1">
    <source>
        <dbReference type="SAM" id="Phobius"/>
    </source>
</evidence>
<keyword evidence="2" id="KW-1185">Reference proteome</keyword>
<evidence type="ECO:0000313" key="2">
    <source>
        <dbReference type="Proteomes" id="UP000887563"/>
    </source>
</evidence>